<name>A0A4R9JX94_9LEPT</name>
<dbReference type="EMBL" id="RQGG01000007">
    <property type="protein sequence ID" value="TGL56086.1"/>
    <property type="molecule type" value="Genomic_DNA"/>
</dbReference>
<accession>A0A4R9JX94</accession>
<dbReference type="AlphaFoldDB" id="A0A4R9JX94"/>
<comment type="caution">
    <text evidence="1">The sequence shown here is derived from an EMBL/GenBank/DDBJ whole genome shotgun (WGS) entry which is preliminary data.</text>
</comment>
<gene>
    <name evidence="1" type="ORF">EHQ59_02235</name>
</gene>
<protein>
    <submittedName>
        <fullName evidence="1">Uncharacterized protein</fullName>
    </submittedName>
</protein>
<keyword evidence="2" id="KW-1185">Reference proteome</keyword>
<dbReference type="RefSeq" id="WP_135617507.1">
    <property type="nucleotide sequence ID" value="NZ_RQGG01000007.1"/>
</dbReference>
<organism evidence="1 2">
    <name type="scientific">Leptospira kemamanensis</name>
    <dbReference type="NCBI Taxonomy" id="2484942"/>
    <lineage>
        <taxon>Bacteria</taxon>
        <taxon>Pseudomonadati</taxon>
        <taxon>Spirochaetota</taxon>
        <taxon>Spirochaetia</taxon>
        <taxon>Leptospirales</taxon>
        <taxon>Leptospiraceae</taxon>
        <taxon>Leptospira</taxon>
    </lineage>
</organism>
<dbReference type="Proteomes" id="UP000297609">
    <property type="component" value="Unassembled WGS sequence"/>
</dbReference>
<evidence type="ECO:0000313" key="1">
    <source>
        <dbReference type="EMBL" id="TGL56086.1"/>
    </source>
</evidence>
<evidence type="ECO:0000313" key="2">
    <source>
        <dbReference type="Proteomes" id="UP000297609"/>
    </source>
</evidence>
<dbReference type="OrthoDB" id="334514at2"/>
<proteinExistence type="predicted"/>
<reference evidence="1" key="1">
    <citation type="journal article" date="2019" name="PLoS Negl. Trop. Dis.">
        <title>Revisiting the worldwide diversity of Leptospira species in the environment.</title>
        <authorList>
            <person name="Vincent A.T."/>
            <person name="Schiettekatte O."/>
            <person name="Bourhy P."/>
            <person name="Veyrier F.J."/>
            <person name="Picardeau M."/>
        </authorList>
    </citation>
    <scope>NUCLEOTIDE SEQUENCE [LARGE SCALE GENOMIC DNA]</scope>
    <source>
        <strain evidence="1">201702454</strain>
    </source>
</reference>
<sequence>MSLTLSKQLFLICRFLWLFVLFSIPVDAKERKVIRISGEIISWEEAGEDPHFRYLDPTNLREKIIHCDAETMRLSFGNKPKTNLYMEGKATQLTPTSDEWLCVGRPHVFQKYKVSSPVKTSQTKTVQGQVVEADPNTGQIVYLVRGRRFYLTIDPLEAKSMAEELSELKTVTIDGEYRYDRIKRYYVKD</sequence>